<keyword evidence="5" id="KW-1185">Reference proteome</keyword>
<comment type="caution">
    <text evidence="4">The sequence shown here is derived from an EMBL/GenBank/DDBJ whole genome shotgun (WGS) entry which is preliminary data.</text>
</comment>
<feature type="domain" description="Type VII secretion system protein EssD-like" evidence="3">
    <location>
        <begin position="111"/>
        <end position="246"/>
    </location>
</feature>
<evidence type="ECO:0000313" key="4">
    <source>
        <dbReference type="EMBL" id="KRN21409.1"/>
    </source>
</evidence>
<keyword evidence="2" id="KW-0812">Transmembrane</keyword>
<organism evidence="4 5">
    <name type="scientific">Secundilactobacillus similis DSM 23365 = JCM 2765</name>
    <dbReference type="NCBI Taxonomy" id="1423804"/>
    <lineage>
        <taxon>Bacteria</taxon>
        <taxon>Bacillati</taxon>
        <taxon>Bacillota</taxon>
        <taxon>Bacilli</taxon>
        <taxon>Lactobacillales</taxon>
        <taxon>Lactobacillaceae</taxon>
        <taxon>Secundilactobacillus</taxon>
    </lineage>
</organism>
<feature type="transmembrane region" description="Helical" evidence="2">
    <location>
        <begin position="12"/>
        <end position="30"/>
    </location>
</feature>
<name>A0A0R2EYI9_9LACO</name>
<evidence type="ECO:0000313" key="5">
    <source>
        <dbReference type="Proteomes" id="UP000051442"/>
    </source>
</evidence>
<evidence type="ECO:0000259" key="3">
    <source>
        <dbReference type="Pfam" id="PF13930"/>
    </source>
</evidence>
<feature type="region of interest" description="Disordered" evidence="1">
    <location>
        <begin position="30"/>
        <end position="82"/>
    </location>
</feature>
<dbReference type="STRING" id="1423804.FD14_GL001060"/>
<proteinExistence type="predicted"/>
<reference evidence="4 5" key="1">
    <citation type="journal article" date="2015" name="Genome Announc.">
        <title>Expanding the biotechnology potential of lactobacilli through comparative genomics of 213 strains and associated genera.</title>
        <authorList>
            <person name="Sun Z."/>
            <person name="Harris H.M."/>
            <person name="McCann A."/>
            <person name="Guo C."/>
            <person name="Argimon S."/>
            <person name="Zhang W."/>
            <person name="Yang X."/>
            <person name="Jeffery I.B."/>
            <person name="Cooney J.C."/>
            <person name="Kagawa T.F."/>
            <person name="Liu W."/>
            <person name="Song Y."/>
            <person name="Salvetti E."/>
            <person name="Wrobel A."/>
            <person name="Rasinkangas P."/>
            <person name="Parkhill J."/>
            <person name="Rea M.C."/>
            <person name="O'Sullivan O."/>
            <person name="Ritari J."/>
            <person name="Douillard F.P."/>
            <person name="Paul Ross R."/>
            <person name="Yang R."/>
            <person name="Briner A.E."/>
            <person name="Felis G.E."/>
            <person name="de Vos W.M."/>
            <person name="Barrangou R."/>
            <person name="Klaenhammer T.R."/>
            <person name="Caufield P.W."/>
            <person name="Cui Y."/>
            <person name="Zhang H."/>
            <person name="O'Toole P.W."/>
        </authorList>
    </citation>
    <scope>NUCLEOTIDE SEQUENCE [LARGE SCALE GENOMIC DNA]</scope>
    <source>
        <strain evidence="4 5">DSM 23365</strain>
    </source>
</reference>
<accession>A0A0R2EYI9</accession>
<gene>
    <name evidence="4" type="ORF">FD14_GL001060</name>
</gene>
<dbReference type="OrthoDB" id="9783680at2"/>
<dbReference type="AlphaFoldDB" id="A0A0R2EYI9"/>
<sequence>MPRRRRRKGSVFTYLVVFVAIIVGVVSTTGDNGNQSSNTAATSSSQPAWREKAQSVIQSVTGGSDTKNSNSTTTGKTTASSTSQLANLTYKNQQIVKVNGDQPTFTQAQLSTSKGAWQEYHNLDSLNRVTGADALLAKSLMPSAEREPLYVSPTGWHNKRITYQGKTDWLYNRSHLIGYQLTGQNNNPKNLMTGTRSLNAPGMENYESDVASYLKSHPSDYVRYQVTPVFRNTELLARGVHMQAESIGSQQIRFNIYIFNVQPGATIDYQTGQSTVSNS</sequence>
<feature type="compositionally biased region" description="Low complexity" evidence="1">
    <location>
        <begin position="34"/>
        <end position="46"/>
    </location>
</feature>
<protein>
    <submittedName>
        <fullName evidence="4">DNA-entry nuclease</fullName>
    </submittedName>
</protein>
<dbReference type="InterPro" id="IPR044929">
    <property type="entry name" value="DNA/RNA_non-sp_Endonuclease_sf"/>
</dbReference>
<dbReference type="RefSeq" id="WP_054735047.1">
    <property type="nucleotide sequence ID" value="NZ_AYZM01000115.1"/>
</dbReference>
<keyword evidence="2" id="KW-0472">Membrane</keyword>
<feature type="compositionally biased region" description="Low complexity" evidence="1">
    <location>
        <begin position="61"/>
        <end position="82"/>
    </location>
</feature>
<dbReference type="PATRIC" id="fig|1423804.4.peg.1140"/>
<keyword evidence="2" id="KW-1133">Transmembrane helix</keyword>
<dbReference type="EMBL" id="AYZM01000115">
    <property type="protein sequence ID" value="KRN21409.1"/>
    <property type="molecule type" value="Genomic_DNA"/>
</dbReference>
<dbReference type="InterPro" id="IPR044927">
    <property type="entry name" value="Endonuclea_NS_2"/>
</dbReference>
<dbReference type="Proteomes" id="UP000051442">
    <property type="component" value="Unassembled WGS sequence"/>
</dbReference>
<evidence type="ECO:0000256" key="1">
    <source>
        <dbReference type="SAM" id="MobiDB-lite"/>
    </source>
</evidence>
<dbReference type="Gene3D" id="3.40.570.10">
    <property type="entry name" value="Extracellular Endonuclease, subunit A"/>
    <property type="match status" value="1"/>
</dbReference>
<evidence type="ECO:0000256" key="2">
    <source>
        <dbReference type="SAM" id="Phobius"/>
    </source>
</evidence>
<dbReference type="Pfam" id="PF13930">
    <property type="entry name" value="Endonuclea_NS_2"/>
    <property type="match status" value="1"/>
</dbReference>